<keyword evidence="2" id="KW-0805">Transcription regulation</keyword>
<reference evidence="8 9" key="1">
    <citation type="submission" date="2019-10" db="EMBL/GenBank/DDBJ databases">
        <title>Vibrio sp. nov., isolated from Coralline algae surface.</title>
        <authorList>
            <person name="Geng Y."/>
            <person name="Zhang X."/>
        </authorList>
    </citation>
    <scope>NUCLEOTIDE SEQUENCE [LARGE SCALE GENOMIC DNA]</scope>
    <source>
        <strain evidence="8 9">SM1977</strain>
    </source>
</reference>
<keyword evidence="1 5" id="KW-0597">Phosphoprotein</keyword>
<dbReference type="PANTHER" id="PTHR43214">
    <property type="entry name" value="TWO-COMPONENT RESPONSE REGULATOR"/>
    <property type="match status" value="1"/>
</dbReference>
<dbReference type="InterPro" id="IPR011006">
    <property type="entry name" value="CheY-like_superfamily"/>
</dbReference>
<evidence type="ECO:0000259" key="6">
    <source>
        <dbReference type="PROSITE" id="PS50043"/>
    </source>
</evidence>
<feature type="domain" description="HTH luxR-type" evidence="6">
    <location>
        <begin position="155"/>
        <end position="220"/>
    </location>
</feature>
<accession>A0A5Q0TIW7</accession>
<evidence type="ECO:0000256" key="1">
    <source>
        <dbReference type="ARBA" id="ARBA00022553"/>
    </source>
</evidence>
<dbReference type="PROSITE" id="PS50043">
    <property type="entry name" value="HTH_LUXR_2"/>
    <property type="match status" value="1"/>
</dbReference>
<dbReference type="PROSITE" id="PS00622">
    <property type="entry name" value="HTH_LUXR_1"/>
    <property type="match status" value="1"/>
</dbReference>
<feature type="domain" description="Response regulatory" evidence="7">
    <location>
        <begin position="16"/>
        <end position="132"/>
    </location>
</feature>
<dbReference type="PROSITE" id="PS50110">
    <property type="entry name" value="RESPONSE_REGULATORY"/>
    <property type="match status" value="1"/>
</dbReference>
<dbReference type="SUPFAM" id="SSF46894">
    <property type="entry name" value="C-terminal effector domain of the bipartite response regulators"/>
    <property type="match status" value="1"/>
</dbReference>
<evidence type="ECO:0000313" key="9">
    <source>
        <dbReference type="Proteomes" id="UP000348942"/>
    </source>
</evidence>
<dbReference type="PANTHER" id="PTHR43214:SF41">
    <property type="entry name" value="NITRATE_NITRITE RESPONSE REGULATOR PROTEIN NARP"/>
    <property type="match status" value="1"/>
</dbReference>
<sequence>MNDIVDQKIGRDGKIRTLVVDDHQVVLDGFVARLQLEACIDVVATASNGLEALEAVGVHHPDVVLMDISMPIMTGLEAAEQIKQQYPQVKVLILTMHDNREYIMKVMQAGAVGYMLKDISADKLVQAIKTVHQGSTYFCESVTQTLFTQPISDPVNSKVNPLSRREDVILKLVAQGNSSKKIAKALEISYRTVETHRQNIKHKLDLHSTAELTKYAMQKGLL</sequence>
<name>A0A5Q0TIW7_9VIBR</name>
<evidence type="ECO:0000256" key="4">
    <source>
        <dbReference type="ARBA" id="ARBA00023163"/>
    </source>
</evidence>
<evidence type="ECO:0000259" key="7">
    <source>
        <dbReference type="PROSITE" id="PS50110"/>
    </source>
</evidence>
<dbReference type="GO" id="GO:0000160">
    <property type="term" value="P:phosphorelay signal transduction system"/>
    <property type="evidence" value="ECO:0007669"/>
    <property type="project" value="InterPro"/>
</dbReference>
<dbReference type="CDD" id="cd06170">
    <property type="entry name" value="LuxR_C_like"/>
    <property type="match status" value="1"/>
</dbReference>
<dbReference type="SMART" id="SM00421">
    <property type="entry name" value="HTH_LUXR"/>
    <property type="match status" value="1"/>
</dbReference>
<dbReference type="EMBL" id="CP045699">
    <property type="protein sequence ID" value="QGA64877.1"/>
    <property type="molecule type" value="Genomic_DNA"/>
</dbReference>
<dbReference type="AlphaFoldDB" id="A0A5Q0TIW7"/>
<dbReference type="RefSeq" id="WP_153447027.1">
    <property type="nucleotide sequence ID" value="NZ_CP045699.1"/>
</dbReference>
<evidence type="ECO:0000256" key="2">
    <source>
        <dbReference type="ARBA" id="ARBA00023015"/>
    </source>
</evidence>
<dbReference type="InterPro" id="IPR016032">
    <property type="entry name" value="Sig_transdc_resp-reg_C-effctor"/>
</dbReference>
<gene>
    <name evidence="8" type="ORF">GFB47_05320</name>
</gene>
<dbReference type="GO" id="GO:0003677">
    <property type="term" value="F:DNA binding"/>
    <property type="evidence" value="ECO:0007669"/>
    <property type="project" value="UniProtKB-KW"/>
</dbReference>
<evidence type="ECO:0000313" key="8">
    <source>
        <dbReference type="EMBL" id="QGA64877.1"/>
    </source>
</evidence>
<feature type="modified residue" description="4-aspartylphosphate" evidence="5">
    <location>
        <position position="67"/>
    </location>
</feature>
<dbReference type="GO" id="GO:0006355">
    <property type="term" value="P:regulation of DNA-templated transcription"/>
    <property type="evidence" value="ECO:0007669"/>
    <property type="project" value="InterPro"/>
</dbReference>
<dbReference type="SMART" id="SM00448">
    <property type="entry name" value="REC"/>
    <property type="match status" value="1"/>
</dbReference>
<evidence type="ECO:0000256" key="3">
    <source>
        <dbReference type="ARBA" id="ARBA00023125"/>
    </source>
</evidence>
<dbReference type="InterPro" id="IPR001789">
    <property type="entry name" value="Sig_transdc_resp-reg_receiver"/>
</dbReference>
<dbReference type="InterPro" id="IPR058245">
    <property type="entry name" value="NreC/VraR/RcsB-like_REC"/>
</dbReference>
<dbReference type="Proteomes" id="UP000348942">
    <property type="component" value="Chromosome 1"/>
</dbReference>
<dbReference type="Pfam" id="PF00072">
    <property type="entry name" value="Response_reg"/>
    <property type="match status" value="1"/>
</dbReference>
<keyword evidence="9" id="KW-1185">Reference proteome</keyword>
<proteinExistence type="predicted"/>
<keyword evidence="3" id="KW-0238">DNA-binding</keyword>
<dbReference type="Gene3D" id="3.40.50.2300">
    <property type="match status" value="1"/>
</dbReference>
<dbReference type="Pfam" id="PF00196">
    <property type="entry name" value="GerE"/>
    <property type="match status" value="1"/>
</dbReference>
<dbReference type="InterPro" id="IPR000792">
    <property type="entry name" value="Tscrpt_reg_LuxR_C"/>
</dbReference>
<dbReference type="InterPro" id="IPR039420">
    <property type="entry name" value="WalR-like"/>
</dbReference>
<dbReference type="PRINTS" id="PR00038">
    <property type="entry name" value="HTHLUXR"/>
</dbReference>
<organism evidence="8 9">
    <name type="scientific">Vibrio algicola</name>
    <dbReference type="NCBI Taxonomy" id="2662262"/>
    <lineage>
        <taxon>Bacteria</taxon>
        <taxon>Pseudomonadati</taxon>
        <taxon>Pseudomonadota</taxon>
        <taxon>Gammaproteobacteria</taxon>
        <taxon>Vibrionales</taxon>
        <taxon>Vibrionaceae</taxon>
        <taxon>Vibrio</taxon>
    </lineage>
</organism>
<keyword evidence="4" id="KW-0804">Transcription</keyword>
<dbReference type="SUPFAM" id="SSF52172">
    <property type="entry name" value="CheY-like"/>
    <property type="match status" value="1"/>
</dbReference>
<evidence type="ECO:0000256" key="5">
    <source>
        <dbReference type="PROSITE-ProRule" id="PRU00169"/>
    </source>
</evidence>
<dbReference type="CDD" id="cd17535">
    <property type="entry name" value="REC_NarL-like"/>
    <property type="match status" value="1"/>
</dbReference>
<protein>
    <submittedName>
        <fullName evidence="8">Response regulator</fullName>
    </submittedName>
</protein>